<dbReference type="RefSeq" id="WP_233054991.1">
    <property type="nucleotide sequence ID" value="NZ_JAIMJA010000036.1"/>
</dbReference>
<evidence type="ECO:0000256" key="1">
    <source>
        <dbReference type="SAM" id="Phobius"/>
    </source>
</evidence>
<keyword evidence="1" id="KW-0812">Transmembrane</keyword>
<feature type="signal peptide" evidence="2">
    <location>
        <begin position="1"/>
        <end position="28"/>
    </location>
</feature>
<feature type="chain" id="PRO_5046545440" evidence="2">
    <location>
        <begin position="29"/>
        <end position="72"/>
    </location>
</feature>
<protein>
    <submittedName>
        <fullName evidence="3">Uncharacterized protein</fullName>
    </submittedName>
</protein>
<accession>A0ABS8WGB4</accession>
<organism evidence="3 4">
    <name type="scientific">Motilimonas cestriensis</name>
    <dbReference type="NCBI Taxonomy" id="2742685"/>
    <lineage>
        <taxon>Bacteria</taxon>
        <taxon>Pseudomonadati</taxon>
        <taxon>Pseudomonadota</taxon>
        <taxon>Gammaproteobacteria</taxon>
        <taxon>Alteromonadales</taxon>
        <taxon>Alteromonadales genera incertae sedis</taxon>
        <taxon>Motilimonas</taxon>
    </lineage>
</organism>
<evidence type="ECO:0000313" key="4">
    <source>
        <dbReference type="Proteomes" id="UP001201273"/>
    </source>
</evidence>
<evidence type="ECO:0000256" key="2">
    <source>
        <dbReference type="SAM" id="SignalP"/>
    </source>
</evidence>
<keyword evidence="1" id="KW-1133">Transmembrane helix</keyword>
<keyword evidence="2" id="KW-0732">Signal</keyword>
<feature type="transmembrane region" description="Helical" evidence="1">
    <location>
        <begin position="44"/>
        <end position="67"/>
    </location>
</feature>
<reference evidence="3 4" key="1">
    <citation type="journal article" date="2022" name="Environ. Microbiol. Rep.">
        <title>Eco-phylogenetic analyses reveal divergent evolution of vitamin B12 metabolism in the marine bacterial family 'Psychromonadaceae'.</title>
        <authorList>
            <person name="Jin X."/>
            <person name="Yang Y."/>
            <person name="Cao H."/>
            <person name="Gao B."/>
            <person name="Zhao Z."/>
        </authorList>
    </citation>
    <scope>NUCLEOTIDE SEQUENCE [LARGE SCALE GENOMIC DNA]</scope>
    <source>
        <strain evidence="3 4">MKS20</strain>
    </source>
</reference>
<gene>
    <name evidence="3" type="ORF">K6Y31_20905</name>
</gene>
<dbReference type="EMBL" id="JAIMJA010000036">
    <property type="protein sequence ID" value="MCE2597237.1"/>
    <property type="molecule type" value="Genomic_DNA"/>
</dbReference>
<proteinExistence type="predicted"/>
<sequence length="72" mass="7602">MKFYNSCKKYGAKVSVLALSVVGTSVMAEDFTAKITEASTAANANQTAVITAILTLAAISFGVGMLVQWLRK</sequence>
<comment type="caution">
    <text evidence="3">The sequence shown here is derived from an EMBL/GenBank/DDBJ whole genome shotgun (WGS) entry which is preliminary data.</text>
</comment>
<name>A0ABS8WGB4_9GAMM</name>
<keyword evidence="1" id="KW-0472">Membrane</keyword>
<dbReference type="Proteomes" id="UP001201273">
    <property type="component" value="Unassembled WGS sequence"/>
</dbReference>
<evidence type="ECO:0000313" key="3">
    <source>
        <dbReference type="EMBL" id="MCE2597237.1"/>
    </source>
</evidence>
<keyword evidence="4" id="KW-1185">Reference proteome</keyword>